<feature type="region of interest" description="Disordered" evidence="1">
    <location>
        <begin position="21"/>
        <end position="79"/>
    </location>
</feature>
<organism evidence="4 5">
    <name type="scientific">Brevibacterium ravenspurgense</name>
    <dbReference type="NCBI Taxonomy" id="479117"/>
    <lineage>
        <taxon>Bacteria</taxon>
        <taxon>Bacillati</taxon>
        <taxon>Actinomycetota</taxon>
        <taxon>Actinomycetes</taxon>
        <taxon>Micrococcales</taxon>
        <taxon>Brevibacteriaceae</taxon>
        <taxon>Brevibacterium</taxon>
    </lineage>
</organism>
<dbReference type="Pfam" id="PF07510">
    <property type="entry name" value="GmrSD_C"/>
    <property type="match status" value="1"/>
</dbReference>
<evidence type="ECO:0000313" key="5">
    <source>
        <dbReference type="Proteomes" id="UP000243589"/>
    </source>
</evidence>
<keyword evidence="2" id="KW-0732">Signal</keyword>
<evidence type="ECO:0000256" key="2">
    <source>
        <dbReference type="SAM" id="SignalP"/>
    </source>
</evidence>
<feature type="chain" id="PRO_5038447974" description="GmrSD restriction endonucleases C-terminal domain-containing protein" evidence="2">
    <location>
        <begin position="23"/>
        <end position="260"/>
    </location>
</feature>
<proteinExistence type="predicted"/>
<feature type="compositionally biased region" description="Pro residues" evidence="1">
    <location>
        <begin position="48"/>
        <end position="59"/>
    </location>
</feature>
<evidence type="ECO:0000256" key="1">
    <source>
        <dbReference type="SAM" id="MobiDB-lite"/>
    </source>
</evidence>
<dbReference type="InterPro" id="IPR011089">
    <property type="entry name" value="GmrSD_C"/>
</dbReference>
<dbReference type="PANTHER" id="PTHR24094:SF15">
    <property type="entry name" value="AMP-DEPENDENT SYNTHETASE_LIGASE DOMAIN-CONTAINING PROTEIN-RELATED"/>
    <property type="match status" value="1"/>
</dbReference>
<dbReference type="Proteomes" id="UP000243589">
    <property type="component" value="Unassembled WGS sequence"/>
</dbReference>
<protein>
    <recommendedName>
        <fullName evidence="3">GmrSD restriction endonucleases C-terminal domain-containing protein</fullName>
    </recommendedName>
</protein>
<sequence length="260" mass="28034">MRSPRRWAPAALATLLVLNGCAPLPESSPGETSVPNATPTAAEAPSEGPSPSPTPPPKRPQAQKKPGGTSDVGPANPGAQKSLAALKKLPVKGKAPATGYGRVEKFGKAWTDTDFNGCRTRDDILARDLVNITRDGHCKVMSGTLVDAYTGKRIDFVRGQTTSQKVQIDHIVALHNAWITGAQQLTQEQRIEFANDPLNLIAVDGATNSAKGNKDAASWLPPNKSYRCTYVGLQIRVKEKYSLWVTKPERDAMERVLNKC</sequence>
<dbReference type="EMBL" id="LQQC01000001">
    <property type="protein sequence ID" value="KXZ59811.1"/>
    <property type="molecule type" value="Genomic_DNA"/>
</dbReference>
<dbReference type="PATRIC" id="fig|479117.4.peg.26"/>
<name>A0A150HCL4_9MICO</name>
<comment type="caution">
    <text evidence="4">The sequence shown here is derived from an EMBL/GenBank/DDBJ whole genome shotgun (WGS) entry which is preliminary data.</text>
</comment>
<dbReference type="RefSeq" id="WP_062019255.1">
    <property type="nucleotide sequence ID" value="NZ_LQQC01000001.1"/>
</dbReference>
<feature type="domain" description="GmrSD restriction endonucleases C-terminal" evidence="3">
    <location>
        <begin position="140"/>
        <end position="253"/>
    </location>
</feature>
<reference evidence="4 5" key="1">
    <citation type="submission" date="2016-01" db="EMBL/GenBank/DDBJ databases">
        <title>Use of Whole Genome Sequencing to ascertain that Brevibacterium massiliense (Roux, Raoult 2009) is a later heterotypic synonym of Brevibacterium ravenspurgense (Mages 2008).</title>
        <authorList>
            <person name="Bernier A.-M."/>
            <person name="Burdz T."/>
            <person name="Huynh C."/>
            <person name="Pachecho A.L."/>
            <person name="Wiebe D."/>
            <person name="Bonner C."/>
            <person name="Bernard K."/>
        </authorList>
    </citation>
    <scope>NUCLEOTIDE SEQUENCE [LARGE SCALE GENOMIC DNA]</scope>
    <source>
        <strain evidence="4 5">CCUG56047</strain>
    </source>
</reference>
<accession>A0A150HCL4</accession>
<feature type="signal peptide" evidence="2">
    <location>
        <begin position="1"/>
        <end position="22"/>
    </location>
</feature>
<keyword evidence="5" id="KW-1185">Reference proteome</keyword>
<dbReference type="PANTHER" id="PTHR24094">
    <property type="entry name" value="SECRETED PROTEIN"/>
    <property type="match status" value="1"/>
</dbReference>
<evidence type="ECO:0000259" key="3">
    <source>
        <dbReference type="Pfam" id="PF07510"/>
    </source>
</evidence>
<evidence type="ECO:0000313" key="4">
    <source>
        <dbReference type="EMBL" id="KXZ59811.1"/>
    </source>
</evidence>
<gene>
    <name evidence="4" type="ORF">Bravens_00026</name>
</gene>
<dbReference type="AlphaFoldDB" id="A0A150HCL4"/>
<feature type="compositionally biased region" description="Low complexity" evidence="1">
    <location>
        <begin position="37"/>
        <end position="47"/>
    </location>
</feature>